<keyword evidence="2" id="KW-1185">Reference proteome</keyword>
<reference evidence="1 2" key="1">
    <citation type="submission" date="2018-04" db="EMBL/GenBank/DDBJ databases">
        <title>Novel Campyloabacter and Helicobacter Species and Strains.</title>
        <authorList>
            <person name="Mannion A.J."/>
            <person name="Shen Z."/>
            <person name="Fox J.G."/>
        </authorList>
    </citation>
    <scope>NUCLEOTIDE SEQUENCE [LARGE SCALE GENOMIC DNA]</scope>
    <source>
        <strain evidence="1 2">ATCC 700242</strain>
    </source>
</reference>
<dbReference type="RefSeq" id="WP_104724995.1">
    <property type="nucleotide sequence ID" value="NZ_FZNE01000011.1"/>
</dbReference>
<dbReference type="AlphaFoldDB" id="A0A3D8ISB8"/>
<accession>A0A3D8ISB8</accession>
<proteinExistence type="predicted"/>
<evidence type="ECO:0000313" key="2">
    <source>
        <dbReference type="Proteomes" id="UP000257067"/>
    </source>
</evidence>
<evidence type="ECO:0000313" key="1">
    <source>
        <dbReference type="EMBL" id="RDU68169.1"/>
    </source>
</evidence>
<gene>
    <name evidence="1" type="ORF">CQA62_06245</name>
</gene>
<comment type="caution">
    <text evidence="1">The sequence shown here is derived from an EMBL/GenBank/DDBJ whole genome shotgun (WGS) entry which is preliminary data.</text>
</comment>
<dbReference type="Proteomes" id="UP000257067">
    <property type="component" value="Unassembled WGS sequence"/>
</dbReference>
<dbReference type="OrthoDB" id="5321042at2"/>
<name>A0A3D8ISB8_9HELI</name>
<protein>
    <submittedName>
        <fullName evidence="1">Uncharacterized protein</fullName>
    </submittedName>
</protein>
<dbReference type="EMBL" id="NXLU01000010">
    <property type="protein sequence ID" value="RDU68169.1"/>
    <property type="molecule type" value="Genomic_DNA"/>
</dbReference>
<sequence length="311" mass="34934">MNKRFMLSILGLGVIAIASLLGFCVYKMQTFKHKLQESLNTNLVQTAQELALSDIELNYSTFECSGIFFIKCKSPYITFTPKGGSQELFSSKNLILSLKEIDFGSITLSASSKLEIIDLGELQEYATAFFPTNFELDFTIKPQNQASYTLHTALKLYAQNADYLEEFNSLIDSKNVQEMGIFQHISSFAFLNEGLKIKDFLFSLNSKGLSDKLFEIAQSKYGKSLNKQAYSALVSFLVGASLQNFSKKPYYPQIQEIIQGFVKVILGDANKMEIFISPQSNTSSYPLAPQDLEKLLNTLSSEYKLEVKLSK</sequence>
<organism evidence="1 2">
    <name type="scientific">Helicobacter cholecystus</name>
    <dbReference type="NCBI Taxonomy" id="45498"/>
    <lineage>
        <taxon>Bacteria</taxon>
        <taxon>Pseudomonadati</taxon>
        <taxon>Campylobacterota</taxon>
        <taxon>Epsilonproteobacteria</taxon>
        <taxon>Campylobacterales</taxon>
        <taxon>Helicobacteraceae</taxon>
        <taxon>Helicobacter</taxon>
    </lineage>
</organism>